<dbReference type="CDD" id="cd03801">
    <property type="entry name" value="GT4_PimA-like"/>
    <property type="match status" value="1"/>
</dbReference>
<dbReference type="EMBL" id="JBHLXH010000001">
    <property type="protein sequence ID" value="MFC0222578.1"/>
    <property type="molecule type" value="Genomic_DNA"/>
</dbReference>
<dbReference type="PANTHER" id="PTHR12526:SF630">
    <property type="entry name" value="GLYCOSYLTRANSFERASE"/>
    <property type="match status" value="1"/>
</dbReference>
<comment type="caution">
    <text evidence="1">The sequence shown here is derived from an EMBL/GenBank/DDBJ whole genome shotgun (WGS) entry which is preliminary data.</text>
</comment>
<dbReference type="Pfam" id="PF13692">
    <property type="entry name" value="Glyco_trans_1_4"/>
    <property type="match status" value="1"/>
</dbReference>
<dbReference type="InterPro" id="IPR029044">
    <property type="entry name" value="Nucleotide-diphossugar_trans"/>
</dbReference>
<dbReference type="SUPFAM" id="SSF53448">
    <property type="entry name" value="Nucleotide-diphospho-sugar transferases"/>
    <property type="match status" value="1"/>
</dbReference>
<dbReference type="SUPFAM" id="SSF53756">
    <property type="entry name" value="UDP-Glycosyltransferase/glycogen phosphorylase"/>
    <property type="match status" value="1"/>
</dbReference>
<keyword evidence="1" id="KW-0808">Transferase</keyword>
<evidence type="ECO:0000313" key="1">
    <source>
        <dbReference type="EMBL" id="MFC0222578.1"/>
    </source>
</evidence>
<dbReference type="Gene3D" id="3.40.50.2000">
    <property type="entry name" value="Glycogen Phosphorylase B"/>
    <property type="match status" value="1"/>
</dbReference>
<dbReference type="EC" id="2.4.-.-" evidence="1"/>
<name>A0ABV6E0Z1_9ACTN</name>
<sequence>MTGHGEGILAHRTLRSLGRAIDEAAAHGLTVEVVGVLDRADAETVETFTEALGSGGSVGRAAGGRVLTQVLEVDCGDPGLARMRGVAALRAPWACVLDGDNLVSGAWLVAAHRTATTHGGPCVVHAETLMVFESRVALWHQLASDDPRFRRENFYDRNPWDTFCLAAREVFEEIPYAATARASGFGPEDWHWGMETLHAGVPHLVAPRTALFYRDKATGSVQGDHETHRSLLPPTPLLLDLDIARAAVASKPRRRPMRGLQRRIVRRFRGRDQVPPLPAPVPPEARPKGPGRRFVWPDHYRYLHPSLAHLGDDEVRERAEARPPRERRGWLTEPDLADLDPQHFDVLHYRALNHDVLALRDEEALEHYLRQGRAEGRRTRLRRRELRAVADLDLDDYQALHADLAHHDDDQLLNHYLMHGLPEGRAGSLTAEERQALEPVVVEDWLREEMRAVHELEPGVPVPTPAVLDALTVIGPPGDGSLTRGSRLWWNVVATLGEASPDVLFLGPWIRMGGGDILLARYANAVRRMRPGARIAVVTTHGASTRSDWFDEGIVHVDLPAMDGWDRLRQDERAQLLATLVVQHRPSTVHAFNSPEFFDAVELFPAALSASTQVFLSTFVIDRDADGGMANHLFHRPTDYLGVVDKVIVDNHALVEQFHELLRLPRHKFAVHHQPIERPAPRTPRTRTSTDPLRVMWAARFDKQKRLDVLADVAEACRHAGLAVEWHVYGAPVIESAAASEAHVARLEAVGAQFHGTYASFADLPLDETDLFLMTSESEGIPLTLLDVLAHQVPVMAPMVGGIPEVVSAETGWPIARFDDVGAYVEAIREVAQDPGAARERAAAGYALLEREFSWSHFEDLLESMPGYLPAG</sequence>
<dbReference type="Gene3D" id="3.90.550.10">
    <property type="entry name" value="Spore Coat Polysaccharide Biosynthesis Protein SpsA, Chain A"/>
    <property type="match status" value="1"/>
</dbReference>
<organism evidence="1 2">
    <name type="scientific">Nocardioides zeicaulis</name>
    <dbReference type="NCBI Taxonomy" id="1776857"/>
    <lineage>
        <taxon>Bacteria</taxon>
        <taxon>Bacillati</taxon>
        <taxon>Actinomycetota</taxon>
        <taxon>Actinomycetes</taxon>
        <taxon>Propionibacteriales</taxon>
        <taxon>Nocardioidaceae</taxon>
        <taxon>Nocardioides</taxon>
    </lineage>
</organism>
<keyword evidence="2" id="KW-1185">Reference proteome</keyword>
<proteinExistence type="predicted"/>
<reference evidence="1 2" key="1">
    <citation type="submission" date="2024-09" db="EMBL/GenBank/DDBJ databases">
        <authorList>
            <person name="Sun Q."/>
            <person name="Mori K."/>
        </authorList>
    </citation>
    <scope>NUCLEOTIDE SEQUENCE [LARGE SCALE GENOMIC DNA]</scope>
    <source>
        <strain evidence="1 2">CCM 8654</strain>
    </source>
</reference>
<gene>
    <name evidence="1" type="ORF">ACFFJG_08800</name>
</gene>
<evidence type="ECO:0000313" key="2">
    <source>
        <dbReference type="Proteomes" id="UP001589698"/>
    </source>
</evidence>
<dbReference type="CDD" id="cd00761">
    <property type="entry name" value="Glyco_tranf_GTA_type"/>
    <property type="match status" value="1"/>
</dbReference>
<dbReference type="RefSeq" id="WP_378518227.1">
    <property type="nucleotide sequence ID" value="NZ_CBCSDI010000002.1"/>
</dbReference>
<keyword evidence="1" id="KW-0328">Glycosyltransferase</keyword>
<dbReference type="GO" id="GO:0016757">
    <property type="term" value="F:glycosyltransferase activity"/>
    <property type="evidence" value="ECO:0007669"/>
    <property type="project" value="UniProtKB-KW"/>
</dbReference>
<dbReference type="PANTHER" id="PTHR12526">
    <property type="entry name" value="GLYCOSYLTRANSFERASE"/>
    <property type="match status" value="1"/>
</dbReference>
<dbReference type="Proteomes" id="UP001589698">
    <property type="component" value="Unassembled WGS sequence"/>
</dbReference>
<accession>A0ABV6E0Z1</accession>
<protein>
    <submittedName>
        <fullName evidence="1">Glycosyltransferase</fullName>
        <ecNumber evidence="1">2.4.-.-</ecNumber>
    </submittedName>
</protein>